<feature type="compositionally biased region" description="Basic residues" evidence="1">
    <location>
        <begin position="13"/>
        <end position="22"/>
    </location>
</feature>
<organism evidence="2 3">
    <name type="scientific">Laccaria amethystina LaAM-08-1</name>
    <dbReference type="NCBI Taxonomy" id="1095629"/>
    <lineage>
        <taxon>Eukaryota</taxon>
        <taxon>Fungi</taxon>
        <taxon>Dikarya</taxon>
        <taxon>Basidiomycota</taxon>
        <taxon>Agaricomycotina</taxon>
        <taxon>Agaricomycetes</taxon>
        <taxon>Agaricomycetidae</taxon>
        <taxon>Agaricales</taxon>
        <taxon>Agaricineae</taxon>
        <taxon>Hydnangiaceae</taxon>
        <taxon>Laccaria</taxon>
    </lineage>
</organism>
<proteinExistence type="predicted"/>
<dbReference type="EMBL" id="KN838821">
    <property type="protein sequence ID" value="KIJ93844.1"/>
    <property type="molecule type" value="Genomic_DNA"/>
</dbReference>
<name>A0A0C9WJ03_9AGAR</name>
<gene>
    <name evidence="2" type="ORF">K443DRAFT_377323</name>
</gene>
<evidence type="ECO:0000313" key="2">
    <source>
        <dbReference type="EMBL" id="KIJ93844.1"/>
    </source>
</evidence>
<feature type="region of interest" description="Disordered" evidence="1">
    <location>
        <begin position="1"/>
        <end position="30"/>
    </location>
</feature>
<accession>A0A0C9WJ03</accession>
<reference evidence="2 3" key="1">
    <citation type="submission" date="2014-04" db="EMBL/GenBank/DDBJ databases">
        <authorList>
            <consortium name="DOE Joint Genome Institute"/>
            <person name="Kuo A."/>
            <person name="Kohler A."/>
            <person name="Nagy L.G."/>
            <person name="Floudas D."/>
            <person name="Copeland A."/>
            <person name="Barry K.W."/>
            <person name="Cichocki N."/>
            <person name="Veneault-Fourrey C."/>
            <person name="LaButti K."/>
            <person name="Lindquist E.A."/>
            <person name="Lipzen A."/>
            <person name="Lundell T."/>
            <person name="Morin E."/>
            <person name="Murat C."/>
            <person name="Sun H."/>
            <person name="Tunlid A."/>
            <person name="Henrissat B."/>
            <person name="Grigoriev I.V."/>
            <person name="Hibbett D.S."/>
            <person name="Martin F."/>
            <person name="Nordberg H.P."/>
            <person name="Cantor M.N."/>
            <person name="Hua S.X."/>
        </authorList>
    </citation>
    <scope>NUCLEOTIDE SEQUENCE [LARGE SCALE GENOMIC DNA]</scope>
    <source>
        <strain evidence="2 3">LaAM-08-1</strain>
    </source>
</reference>
<evidence type="ECO:0000256" key="1">
    <source>
        <dbReference type="SAM" id="MobiDB-lite"/>
    </source>
</evidence>
<keyword evidence="3" id="KW-1185">Reference proteome</keyword>
<protein>
    <submittedName>
        <fullName evidence="2">Unplaced genomic scaffold K443scaffold_286, whole genome shotgun sequence</fullName>
    </submittedName>
</protein>
<dbReference type="AlphaFoldDB" id="A0A0C9WJ03"/>
<evidence type="ECO:0000313" key="3">
    <source>
        <dbReference type="Proteomes" id="UP000054477"/>
    </source>
</evidence>
<reference evidence="3" key="2">
    <citation type="submission" date="2015-01" db="EMBL/GenBank/DDBJ databases">
        <title>Evolutionary Origins and Diversification of the Mycorrhizal Mutualists.</title>
        <authorList>
            <consortium name="DOE Joint Genome Institute"/>
            <consortium name="Mycorrhizal Genomics Consortium"/>
            <person name="Kohler A."/>
            <person name="Kuo A."/>
            <person name="Nagy L.G."/>
            <person name="Floudas D."/>
            <person name="Copeland A."/>
            <person name="Barry K.W."/>
            <person name="Cichocki N."/>
            <person name="Veneault-Fourrey C."/>
            <person name="LaButti K."/>
            <person name="Lindquist E.A."/>
            <person name="Lipzen A."/>
            <person name="Lundell T."/>
            <person name="Morin E."/>
            <person name="Murat C."/>
            <person name="Riley R."/>
            <person name="Ohm R."/>
            <person name="Sun H."/>
            <person name="Tunlid A."/>
            <person name="Henrissat B."/>
            <person name="Grigoriev I.V."/>
            <person name="Hibbett D.S."/>
            <person name="Martin F."/>
        </authorList>
    </citation>
    <scope>NUCLEOTIDE SEQUENCE [LARGE SCALE GENOMIC DNA]</scope>
    <source>
        <strain evidence="3">LaAM-08-1</strain>
    </source>
</reference>
<sequence>MEKSNHEILTSHFKSRSQKRQRRDQFQRWPNIPQQLFLPNGRRLQLQKLCSGWLFHTNNAPLSAQHLYKHDR</sequence>
<dbReference type="HOGENOM" id="CLU_2722610_0_0_1"/>
<dbReference type="Proteomes" id="UP000054477">
    <property type="component" value="Unassembled WGS sequence"/>
</dbReference>